<evidence type="ECO:0000256" key="18">
    <source>
        <dbReference type="ARBA" id="ARBA00044912"/>
    </source>
</evidence>
<evidence type="ECO:0000256" key="23">
    <source>
        <dbReference type="ARBA" id="ARBA00045709"/>
    </source>
</evidence>
<comment type="catalytic activity">
    <reaction evidence="12">
        <text>L-lysyl-L-alpha-amino acid(out) = L-lysyl-L-alpha-amino acid(in)</text>
        <dbReference type="Rhea" id="RHEA:79387"/>
        <dbReference type="ChEBI" id="CHEBI:229965"/>
    </reaction>
</comment>
<evidence type="ECO:0000256" key="2">
    <source>
        <dbReference type="ARBA" id="ARBA00008335"/>
    </source>
</evidence>
<feature type="domain" description="Major facilitator superfamily (MFS) profile" evidence="26">
    <location>
        <begin position="45"/>
        <end position="454"/>
    </location>
</feature>
<evidence type="ECO:0000256" key="4">
    <source>
        <dbReference type="ARBA" id="ARBA00022692"/>
    </source>
</evidence>
<feature type="transmembrane region" description="Helical" evidence="25">
    <location>
        <begin position="304"/>
        <end position="325"/>
    </location>
</feature>
<comment type="catalytic activity">
    <reaction evidence="9">
        <text>L-histidyl-glycine(out) = L-histidyl-glycine(in)</text>
        <dbReference type="Rhea" id="RHEA:79395"/>
        <dbReference type="ChEBI" id="CHEBI:229957"/>
    </reaction>
</comment>
<comment type="catalytic activity">
    <reaction evidence="10">
        <text>L-alpha-aminoacyl-L-arginine(out) = L-alpha-aminoacyl-L-arginine(in)</text>
        <dbReference type="Rhea" id="RHEA:79367"/>
        <dbReference type="ChEBI" id="CHEBI:229968"/>
    </reaction>
</comment>
<comment type="subcellular location">
    <subcellularLocation>
        <location evidence="1">Lysosome membrane</location>
        <topology evidence="1">Multi-pass membrane protein</topology>
    </subcellularLocation>
</comment>
<comment type="subunit">
    <text evidence="24">Homodimer. Interacts with lysosomal protein GLMP (via lumenal domain); the interaction starts while both proteins are still in the endoplasmic reticulum and is required for stabilization of MFSD1 in lysosomes but has no direct effect on its targeting to lysosomes or transporter activity.</text>
</comment>
<feature type="transmembrane region" description="Helical" evidence="25">
    <location>
        <begin position="112"/>
        <end position="136"/>
    </location>
</feature>
<evidence type="ECO:0000256" key="22">
    <source>
        <dbReference type="ARBA" id="ARBA00045018"/>
    </source>
</evidence>
<evidence type="ECO:0000256" key="21">
    <source>
        <dbReference type="ARBA" id="ARBA00044985"/>
    </source>
</evidence>
<comment type="catalytic activity">
    <reaction evidence="17">
        <text>L-arginyl-glycine(out) = L-arginyl-glycine(in)</text>
        <dbReference type="Rhea" id="RHEA:79391"/>
        <dbReference type="ChEBI" id="CHEBI:229955"/>
    </reaction>
</comment>
<proteinExistence type="inferred from homology"/>
<dbReference type="SUPFAM" id="SSF103473">
    <property type="entry name" value="MFS general substrate transporter"/>
    <property type="match status" value="1"/>
</dbReference>
<evidence type="ECO:0000259" key="26">
    <source>
        <dbReference type="PROSITE" id="PS50850"/>
    </source>
</evidence>
<evidence type="ECO:0000313" key="27">
    <source>
        <dbReference type="Proteomes" id="UP000515154"/>
    </source>
</evidence>
<evidence type="ECO:0000256" key="9">
    <source>
        <dbReference type="ARBA" id="ARBA00044878"/>
    </source>
</evidence>
<comment type="catalytic activity">
    <reaction evidence="13">
        <text>L-alpha-aminoacyl-L-lysine(out) = L-alpha-aminoacyl-L-lysine(in)</text>
        <dbReference type="Rhea" id="RHEA:79383"/>
        <dbReference type="ChEBI" id="CHEBI:229966"/>
    </reaction>
</comment>
<dbReference type="Proteomes" id="UP000515154">
    <property type="component" value="Linkage group LG24"/>
</dbReference>
<evidence type="ECO:0000256" key="16">
    <source>
        <dbReference type="ARBA" id="ARBA00044900"/>
    </source>
</evidence>
<evidence type="ECO:0000256" key="20">
    <source>
        <dbReference type="ARBA" id="ARBA00044924"/>
    </source>
</evidence>
<comment type="catalytic activity">
    <reaction evidence="16">
        <text>L-lysyl-L-lysine(out) = L-lysyl-L-lysine(in)</text>
        <dbReference type="Rhea" id="RHEA:79403"/>
        <dbReference type="ChEBI" id="CHEBI:229956"/>
    </reaction>
</comment>
<evidence type="ECO:0000256" key="7">
    <source>
        <dbReference type="ARBA" id="ARBA00023228"/>
    </source>
</evidence>
<dbReference type="InterPro" id="IPR011701">
    <property type="entry name" value="MFS"/>
</dbReference>
<comment type="catalytic activity">
    <reaction evidence="15">
        <text>L-arginyl-L-alpha-amino acid(out) = L-arginyl-L-alpha-amino acid(in)</text>
        <dbReference type="Rhea" id="RHEA:79371"/>
        <dbReference type="ChEBI" id="CHEBI:84315"/>
    </reaction>
</comment>
<dbReference type="PANTHER" id="PTHR23512">
    <property type="entry name" value="MAJOR FACILITATOR SUPERFAMILY DOMAIN-CONTAINING PROTEIN 1"/>
    <property type="match status" value="1"/>
</dbReference>
<dbReference type="InterPro" id="IPR020846">
    <property type="entry name" value="MFS_dom"/>
</dbReference>
<comment type="catalytic activity">
    <reaction evidence="20">
        <text>L-lysyl-glycine(out) = L-lysyl-glycine(in)</text>
        <dbReference type="Rhea" id="RHEA:79407"/>
        <dbReference type="ChEBI" id="CHEBI:191202"/>
    </reaction>
</comment>
<keyword evidence="27" id="KW-1185">Reference proteome</keyword>
<evidence type="ECO:0000256" key="25">
    <source>
        <dbReference type="SAM" id="Phobius"/>
    </source>
</evidence>
<dbReference type="GO" id="GO:0022857">
    <property type="term" value="F:transmembrane transporter activity"/>
    <property type="evidence" value="ECO:0007669"/>
    <property type="project" value="InterPro"/>
</dbReference>
<evidence type="ECO:0000256" key="5">
    <source>
        <dbReference type="ARBA" id="ARBA00022989"/>
    </source>
</evidence>
<comment type="catalytic activity">
    <reaction evidence="19">
        <text>L-alanyl-L-lysine(out) = L-alanyl-L-lysine(in)</text>
        <dbReference type="Rhea" id="RHEA:79415"/>
        <dbReference type="ChEBI" id="CHEBI:192470"/>
    </reaction>
</comment>
<evidence type="ECO:0000256" key="19">
    <source>
        <dbReference type="ARBA" id="ARBA00044919"/>
    </source>
</evidence>
<protein>
    <recommendedName>
        <fullName evidence="21">Lysosomal dipeptide transporter MFSD1</fullName>
    </recommendedName>
    <alternativeName>
        <fullName evidence="22">Major facilitator superfamily domain-containing protein 1</fullName>
    </alternativeName>
</protein>
<keyword evidence="7" id="KW-0458">Lysosome</keyword>
<dbReference type="PANTHER" id="PTHR23512:SF3">
    <property type="entry name" value="MAJOR FACILITATOR SUPERFAMILY DOMAIN-CONTAINING PROTEIN 1"/>
    <property type="match status" value="1"/>
</dbReference>
<dbReference type="AlphaFoldDB" id="A0A7E6FMG8"/>
<keyword evidence="5 25" id="KW-1133">Transmembrane helix</keyword>
<keyword evidence="3" id="KW-0813">Transport</keyword>
<accession>A0A7E6FMG8</accession>
<dbReference type="PROSITE" id="PS50850">
    <property type="entry name" value="MFS"/>
    <property type="match status" value="1"/>
</dbReference>
<evidence type="ECO:0000256" key="17">
    <source>
        <dbReference type="ARBA" id="ARBA00044903"/>
    </source>
</evidence>
<feature type="transmembrane region" description="Helical" evidence="25">
    <location>
        <begin position="214"/>
        <end position="237"/>
    </location>
</feature>
<evidence type="ECO:0000256" key="6">
    <source>
        <dbReference type="ARBA" id="ARBA00023136"/>
    </source>
</evidence>
<gene>
    <name evidence="28" type="primary">LOC115224109</name>
</gene>
<evidence type="ECO:0000256" key="14">
    <source>
        <dbReference type="ARBA" id="ARBA00044898"/>
    </source>
</evidence>
<dbReference type="RefSeq" id="XP_036368849.1">
    <property type="nucleotide sequence ID" value="XM_036512956.1"/>
</dbReference>
<comment type="catalytic activity">
    <reaction evidence="18">
        <text>L-histidyl-L-alpha-amino acid(out) = L-histidyl-L-alpha-amino acid(in)</text>
        <dbReference type="Rhea" id="RHEA:79379"/>
        <dbReference type="ChEBI" id="CHEBI:229964"/>
    </reaction>
</comment>
<feature type="transmembrane region" description="Helical" evidence="25">
    <location>
        <begin position="332"/>
        <end position="351"/>
    </location>
</feature>
<evidence type="ECO:0000256" key="24">
    <source>
        <dbReference type="ARBA" id="ARBA00046376"/>
    </source>
</evidence>
<evidence type="ECO:0000256" key="11">
    <source>
        <dbReference type="ARBA" id="ARBA00044884"/>
    </source>
</evidence>
<feature type="transmembrane region" description="Helical" evidence="25">
    <location>
        <begin position="43"/>
        <end position="63"/>
    </location>
</feature>
<evidence type="ECO:0000256" key="12">
    <source>
        <dbReference type="ARBA" id="ARBA00044891"/>
    </source>
</evidence>
<evidence type="ECO:0000313" key="28">
    <source>
        <dbReference type="RefSeq" id="XP_036368849.1"/>
    </source>
</evidence>
<evidence type="ECO:0000256" key="13">
    <source>
        <dbReference type="ARBA" id="ARBA00044893"/>
    </source>
</evidence>
<evidence type="ECO:0000256" key="15">
    <source>
        <dbReference type="ARBA" id="ARBA00044899"/>
    </source>
</evidence>
<keyword evidence="6 25" id="KW-0472">Membrane</keyword>
<feature type="transmembrane region" description="Helical" evidence="25">
    <location>
        <begin position="267"/>
        <end position="292"/>
    </location>
</feature>
<dbReference type="GO" id="GO:0005765">
    <property type="term" value="C:lysosomal membrane"/>
    <property type="evidence" value="ECO:0007669"/>
    <property type="project" value="UniProtKB-SubCell"/>
</dbReference>
<dbReference type="InterPro" id="IPR052187">
    <property type="entry name" value="MFSD1"/>
</dbReference>
<evidence type="ECO:0000256" key="8">
    <source>
        <dbReference type="ARBA" id="ARBA00044876"/>
    </source>
</evidence>
<feature type="transmembrane region" description="Helical" evidence="25">
    <location>
        <begin position="357"/>
        <end position="378"/>
    </location>
</feature>
<keyword evidence="4 25" id="KW-0812">Transmembrane</keyword>
<comment type="catalytic activity">
    <reaction evidence="14">
        <text>L-aspartyl-L-lysine(out) = L-aspartyl-L-lysine(in)</text>
        <dbReference type="Rhea" id="RHEA:79411"/>
        <dbReference type="ChEBI" id="CHEBI:229953"/>
    </reaction>
</comment>
<sequence>MSLEEADEKTALIRSTEQYGEEEEEEELSGCGATLPCNPRRNLHRYLILFIMCFLSFGSYFCYDNPAALQDHMLKDLSLKEYQFMSFYMWYSWPNVILCFFGGFLIDKLFGVRLGAIIFSSFVTVGQVIFALGGIYNKLWLMDMGRFIFGIGGESLAVAQNTYAVKWFKGKELNMVFGLQLSFSRIGSTVNMNVMGPLYNIFSRDNPGYKGLGYLLLIVGGATCLVSLSCALLLALFDKRADRILKVKAKADEVVNIKDVKDFPLTMWLICIICVAYYVTVFPFIGLGLVFFENKFDFDASLAATVNSIVYIISAVASPLSGLIVDKTGKNIFWLSLGIFVTLICHAIMGFTFLNPFVAMSLMGVAYSILASALWPLVAHIIPTHQLGTAYGVMQAIQNLGLALVSYACGLIVDSKGYLILEVFFLVCLCTQQTARSLGPMSSPVRPNVSERKK</sequence>
<reference evidence="28" key="1">
    <citation type="submission" date="2025-08" db="UniProtKB">
        <authorList>
            <consortium name="RefSeq"/>
        </authorList>
    </citation>
    <scope>IDENTIFICATION</scope>
</reference>
<name>A0A7E6FMG8_9MOLL</name>
<dbReference type="KEGG" id="osn:115224109"/>
<comment type="catalytic activity">
    <reaction evidence="8">
        <text>L-lysyl-L-alanine(out) = L-lysyl-L-alanine(in)</text>
        <dbReference type="Rhea" id="RHEA:79399"/>
        <dbReference type="ChEBI" id="CHEBI:229954"/>
    </reaction>
</comment>
<comment type="function">
    <text evidence="23">Lysosomal dipeptide uniporter that selectively exports lysine, arginine or histidine-containing dipeptides with a net positive charge from the lysosome lumen into the cytosol. Could play a role in a specific type of protein O-glycosylation indirectly regulating macrophages migration and tissue invasion. Also essential for liver homeostasis.</text>
</comment>
<comment type="catalytic activity">
    <reaction evidence="11">
        <text>L-alpha-aminoacyl-L-histidine(out) = L-alpha-aminoacyl-L-histidine(in)</text>
        <dbReference type="Rhea" id="RHEA:79375"/>
        <dbReference type="ChEBI" id="CHEBI:229967"/>
    </reaction>
</comment>
<comment type="similarity">
    <text evidence="2">Belongs to the major facilitator superfamily.</text>
</comment>
<evidence type="ECO:0000256" key="1">
    <source>
        <dbReference type="ARBA" id="ARBA00004155"/>
    </source>
</evidence>
<organism evidence="27 28">
    <name type="scientific">Octopus sinensis</name>
    <name type="common">East Asian common octopus</name>
    <dbReference type="NCBI Taxonomy" id="2607531"/>
    <lineage>
        <taxon>Eukaryota</taxon>
        <taxon>Metazoa</taxon>
        <taxon>Spiralia</taxon>
        <taxon>Lophotrochozoa</taxon>
        <taxon>Mollusca</taxon>
        <taxon>Cephalopoda</taxon>
        <taxon>Coleoidea</taxon>
        <taxon>Octopodiformes</taxon>
        <taxon>Octopoda</taxon>
        <taxon>Incirrata</taxon>
        <taxon>Octopodidae</taxon>
        <taxon>Octopus</taxon>
    </lineage>
</organism>
<evidence type="ECO:0000256" key="10">
    <source>
        <dbReference type="ARBA" id="ARBA00044881"/>
    </source>
</evidence>
<dbReference type="Pfam" id="PF07690">
    <property type="entry name" value="MFS_1"/>
    <property type="match status" value="1"/>
</dbReference>
<dbReference type="Gene3D" id="1.20.1250.20">
    <property type="entry name" value="MFS general substrate transporter like domains"/>
    <property type="match status" value="2"/>
</dbReference>
<feature type="transmembrane region" description="Helical" evidence="25">
    <location>
        <begin position="84"/>
        <end position="106"/>
    </location>
</feature>
<evidence type="ECO:0000256" key="3">
    <source>
        <dbReference type="ARBA" id="ARBA00022448"/>
    </source>
</evidence>
<dbReference type="CDD" id="cd17340">
    <property type="entry name" value="MFS_MFSD1"/>
    <property type="match status" value="1"/>
</dbReference>
<dbReference type="InterPro" id="IPR036259">
    <property type="entry name" value="MFS_trans_sf"/>
</dbReference>